<feature type="compositionally biased region" description="Low complexity" evidence="1">
    <location>
        <begin position="654"/>
        <end position="678"/>
    </location>
</feature>
<feature type="region of interest" description="Disordered" evidence="1">
    <location>
        <begin position="1"/>
        <end position="28"/>
    </location>
</feature>
<organism evidence="2 3">
    <name type="scientific">Pyrrhoderma noxium</name>
    <dbReference type="NCBI Taxonomy" id="2282107"/>
    <lineage>
        <taxon>Eukaryota</taxon>
        <taxon>Fungi</taxon>
        <taxon>Dikarya</taxon>
        <taxon>Basidiomycota</taxon>
        <taxon>Agaricomycotina</taxon>
        <taxon>Agaricomycetes</taxon>
        <taxon>Hymenochaetales</taxon>
        <taxon>Hymenochaetaceae</taxon>
        <taxon>Pyrrhoderma</taxon>
    </lineage>
</organism>
<feature type="compositionally biased region" description="Polar residues" evidence="1">
    <location>
        <begin position="546"/>
        <end position="571"/>
    </location>
</feature>
<feature type="compositionally biased region" description="Low complexity" evidence="1">
    <location>
        <begin position="763"/>
        <end position="790"/>
    </location>
</feature>
<accession>A0A286UMR5</accession>
<feature type="region of interest" description="Disordered" evidence="1">
    <location>
        <begin position="240"/>
        <end position="335"/>
    </location>
</feature>
<feature type="compositionally biased region" description="Low complexity" evidence="1">
    <location>
        <begin position="1126"/>
        <end position="1144"/>
    </location>
</feature>
<evidence type="ECO:0000313" key="2">
    <source>
        <dbReference type="EMBL" id="PAV20784.1"/>
    </source>
</evidence>
<feature type="compositionally biased region" description="Polar residues" evidence="1">
    <location>
        <begin position="12"/>
        <end position="24"/>
    </location>
</feature>
<feature type="region of interest" description="Disordered" evidence="1">
    <location>
        <begin position="56"/>
        <end position="136"/>
    </location>
</feature>
<name>A0A286UMR5_9AGAM</name>
<feature type="compositionally biased region" description="Polar residues" evidence="1">
    <location>
        <begin position="66"/>
        <end position="76"/>
    </location>
</feature>
<comment type="caution">
    <text evidence="2">The sequence shown here is derived from an EMBL/GenBank/DDBJ whole genome shotgun (WGS) entry which is preliminary data.</text>
</comment>
<feature type="compositionally biased region" description="Polar residues" evidence="1">
    <location>
        <begin position="800"/>
        <end position="813"/>
    </location>
</feature>
<feature type="compositionally biased region" description="Polar residues" evidence="1">
    <location>
        <begin position="927"/>
        <end position="989"/>
    </location>
</feature>
<dbReference type="OrthoDB" id="9451547at2759"/>
<evidence type="ECO:0000313" key="3">
    <source>
        <dbReference type="Proteomes" id="UP000217199"/>
    </source>
</evidence>
<feature type="compositionally biased region" description="Low complexity" evidence="1">
    <location>
        <begin position="685"/>
        <end position="709"/>
    </location>
</feature>
<dbReference type="AlphaFoldDB" id="A0A286UMR5"/>
<feature type="compositionally biased region" description="Basic residues" evidence="1">
    <location>
        <begin position="205"/>
        <end position="215"/>
    </location>
</feature>
<feature type="compositionally biased region" description="Low complexity" evidence="1">
    <location>
        <begin position="1014"/>
        <end position="1032"/>
    </location>
</feature>
<proteinExistence type="predicted"/>
<protein>
    <submittedName>
        <fullName evidence="2">Uncharacterized protein</fullName>
    </submittedName>
</protein>
<dbReference type="STRING" id="2282107.A0A286UMR5"/>
<feature type="region of interest" description="Disordered" evidence="1">
    <location>
        <begin position="185"/>
        <end position="220"/>
    </location>
</feature>
<feature type="compositionally biased region" description="Polar residues" evidence="1">
    <location>
        <begin position="1105"/>
        <end position="1118"/>
    </location>
</feature>
<feature type="compositionally biased region" description="Polar residues" evidence="1">
    <location>
        <begin position="637"/>
        <end position="646"/>
    </location>
</feature>
<dbReference type="InParanoid" id="A0A286UMR5"/>
<keyword evidence="3" id="KW-1185">Reference proteome</keyword>
<feature type="compositionally biased region" description="Low complexity" evidence="1">
    <location>
        <begin position="854"/>
        <end position="880"/>
    </location>
</feature>
<gene>
    <name evidence="2" type="ORF">PNOK_0341100</name>
</gene>
<feature type="compositionally biased region" description="Polar residues" evidence="1">
    <location>
        <begin position="83"/>
        <end position="130"/>
    </location>
</feature>
<sequence>MLDLDDSDDLLGNNSMPIRQQNQRNCRRKSIERQYDGSTEYQILIGTLSMWRMQEPRKNPDAVTSAREQASGTSYARQRIIPSASNAADTTRNNTLPQSRSRLFSSYQDSSADIGQSNGYRYSQNNFQSEPRSRDFAPNVYNAGLNDQGDISHDVSAADIDPGYQDSSMDISVDSIPAPVEIRRGAKRQASPVEDIINNGSLSRKAGKRARRQSRKLQDIFDENQGNGVLMDIDRASIRGKKRDRTDAESTFGDDDSPNEHYRRSRRQKRTSVGSVDSTPIRGIKRSYEVESTLGSDDEQSTSGHSRVSSRKRGKRSSGDTPGSPTNRIVVDPLCGGRKPGEEWVTNGINYKVGSTGRRLRLALIKKRRSRFSMPKDSQHPDTQAQYMVVMETWLNDEDYKAAEERGDIFIPEKDSNNDDVKAQFRSGKNLFYSAPQKVEAQTVDNPAKKALTVNSIITNIGLDMDPFNNLKTGKSKRLSRTLESPRASPIESPIVRSSKSYSKWEKQDMEAAAISKLRRKIDDKVPSPGTKRVSFQLPVSSSSSTESNVITPADSSSGDNKTFGTTTTKPNEPFKPSTFTPVVSSVQPSPGIATKDTTGQIKPFAPLFSIPNKGPSKVQTTSSGEKPGASIASPFGIQSSSSGTANKPLFPFGPGSSAPAAGSVTVATSTPATSTTGNQASEIAKPSAAASPFAKPAASGATAPSAGPIFSFGVKSAGQTDKPSTASSGFTPVSTNTSLTVPSPFGAVSKNAAVTPSGLNVPSAPASTTNPTATGSSTPTPSPFSFNAPKAATEPTAKQAESTTTGSSTTPKFSFGFGAKPATTPAPSLTQPGATIVEPPKATPAASPFTFGSTSTTQAPASTPAAPASSATTASATAPKFSFGAPATSAFKPAEPASSPFGKPSETPDSVNKTAAPVPSAFSAFGNKTTAATSSPFGNVTATPNSTQTSNMFGNTSGTSNAFGSTGNSSSPFAAPTQPASSSFAFGNTATSSMSTSTPSPFGASTLGSSTNPSSFSFGTPTATTTNAPSTPVKPPFGSTPNMGGGFVTPDNKLAAPKFTFGVTSSTPSAFGTPPAPQAAPTAGNTPSAFGSSTSGFSFGAKATSSPFGAAPTSSPSPFGAAMTSSPFGAAAGSSPSPFGAAANTSSPFGATSTPFKFGQTSGDKK</sequence>
<feature type="compositionally biased region" description="Polar residues" evidence="1">
    <location>
        <begin position="718"/>
        <end position="742"/>
    </location>
</feature>
<feature type="region of interest" description="Disordered" evidence="1">
    <location>
        <begin position="524"/>
        <end position="1052"/>
    </location>
</feature>
<dbReference type="EMBL" id="NBII01000003">
    <property type="protein sequence ID" value="PAV20784.1"/>
    <property type="molecule type" value="Genomic_DNA"/>
</dbReference>
<feature type="region of interest" description="Disordered" evidence="1">
    <location>
        <begin position="1067"/>
        <end position="1167"/>
    </location>
</feature>
<feature type="compositionally biased region" description="Polar residues" evidence="1">
    <location>
        <begin position="578"/>
        <end position="589"/>
    </location>
</feature>
<feature type="compositionally biased region" description="Low complexity" evidence="1">
    <location>
        <begin position="1080"/>
        <end position="1104"/>
    </location>
</feature>
<feature type="compositionally biased region" description="Low complexity" evidence="1">
    <location>
        <begin position="990"/>
        <end position="1002"/>
    </location>
</feature>
<feature type="compositionally biased region" description="Polar residues" evidence="1">
    <location>
        <begin position="1145"/>
        <end position="1167"/>
    </location>
</feature>
<evidence type="ECO:0000256" key="1">
    <source>
        <dbReference type="SAM" id="MobiDB-lite"/>
    </source>
</evidence>
<dbReference type="Proteomes" id="UP000217199">
    <property type="component" value="Unassembled WGS sequence"/>
</dbReference>
<reference evidence="2 3" key="1">
    <citation type="journal article" date="2017" name="Mol. Ecol.">
        <title>Comparative and population genomic landscape of Phellinus noxius: A hypervariable fungus causing root rot in trees.</title>
        <authorList>
            <person name="Chung C.L."/>
            <person name="Lee T.J."/>
            <person name="Akiba M."/>
            <person name="Lee H.H."/>
            <person name="Kuo T.H."/>
            <person name="Liu D."/>
            <person name="Ke H.M."/>
            <person name="Yokoi T."/>
            <person name="Roa M.B."/>
            <person name="Lu M.J."/>
            <person name="Chang Y.Y."/>
            <person name="Ann P.J."/>
            <person name="Tsai J.N."/>
            <person name="Chen C.Y."/>
            <person name="Tzean S.S."/>
            <person name="Ota Y."/>
            <person name="Hattori T."/>
            <person name="Sahashi N."/>
            <person name="Liou R.F."/>
            <person name="Kikuchi T."/>
            <person name="Tsai I.J."/>
        </authorList>
    </citation>
    <scope>NUCLEOTIDE SEQUENCE [LARGE SCALE GENOMIC DNA]</scope>
    <source>
        <strain evidence="2 3">FFPRI411160</strain>
    </source>
</reference>